<keyword evidence="3" id="KW-1185">Reference proteome</keyword>
<name>A0A1X7JWI7_9BACT</name>
<proteinExistence type="predicted"/>
<dbReference type="EMBL" id="FXAW01000004">
    <property type="protein sequence ID" value="SMG32862.1"/>
    <property type="molecule type" value="Genomic_DNA"/>
</dbReference>
<dbReference type="InterPro" id="IPR029058">
    <property type="entry name" value="AB_hydrolase_fold"/>
</dbReference>
<evidence type="ECO:0000259" key="1">
    <source>
        <dbReference type="Pfam" id="PF02230"/>
    </source>
</evidence>
<protein>
    <submittedName>
        <fullName evidence="2">Predicted esterase</fullName>
    </submittedName>
</protein>
<feature type="domain" description="Phospholipase/carboxylesterase/thioesterase" evidence="1">
    <location>
        <begin position="81"/>
        <end position="212"/>
    </location>
</feature>
<dbReference type="RefSeq" id="WP_085516965.1">
    <property type="nucleotide sequence ID" value="NZ_FXAW01000004.1"/>
</dbReference>
<evidence type="ECO:0000313" key="2">
    <source>
        <dbReference type="EMBL" id="SMG32862.1"/>
    </source>
</evidence>
<reference evidence="3" key="1">
    <citation type="submission" date="2017-04" db="EMBL/GenBank/DDBJ databases">
        <authorList>
            <person name="Varghese N."/>
            <person name="Submissions S."/>
        </authorList>
    </citation>
    <scope>NUCLEOTIDE SEQUENCE [LARGE SCALE GENOMIC DNA]</scope>
    <source>
        <strain evidence="3">DSM 4125</strain>
    </source>
</reference>
<dbReference type="Pfam" id="PF02230">
    <property type="entry name" value="Abhydrolase_2"/>
    <property type="match status" value="1"/>
</dbReference>
<dbReference type="Proteomes" id="UP000193804">
    <property type="component" value="Unassembled WGS sequence"/>
</dbReference>
<gene>
    <name evidence="2" type="ORF">SAMN05661096_02047</name>
</gene>
<dbReference type="Gene3D" id="3.40.50.1820">
    <property type="entry name" value="alpha/beta hydrolase"/>
    <property type="match status" value="1"/>
</dbReference>
<dbReference type="InterPro" id="IPR003140">
    <property type="entry name" value="PLipase/COase/thioEstase"/>
</dbReference>
<dbReference type="AlphaFoldDB" id="A0A1X7JWI7"/>
<dbReference type="STRING" id="1028.SAMN05661096_02047"/>
<organism evidence="2 3">
    <name type="scientific">Marivirga sericea</name>
    <dbReference type="NCBI Taxonomy" id="1028"/>
    <lineage>
        <taxon>Bacteria</taxon>
        <taxon>Pseudomonadati</taxon>
        <taxon>Bacteroidota</taxon>
        <taxon>Cytophagia</taxon>
        <taxon>Cytophagales</taxon>
        <taxon>Marivirgaceae</taxon>
        <taxon>Marivirga</taxon>
    </lineage>
</organism>
<dbReference type="SUPFAM" id="SSF53474">
    <property type="entry name" value="alpha/beta-Hydrolases"/>
    <property type="match status" value="1"/>
</dbReference>
<dbReference type="GO" id="GO:0016787">
    <property type="term" value="F:hydrolase activity"/>
    <property type="evidence" value="ECO:0007669"/>
    <property type="project" value="InterPro"/>
</dbReference>
<evidence type="ECO:0000313" key="3">
    <source>
        <dbReference type="Proteomes" id="UP000193804"/>
    </source>
</evidence>
<dbReference type="OrthoDB" id="595091at2"/>
<sequence>MRKTTVFQHKAVYYQSGPISSDTMEIWFVLHGYGQLPEYFLRKFKALEGRDRVIVAPGGLSRFYLEGFSGRVGSTWMTKEERLLDINNYISYLDSVADQVVPLSSSEIRITLLGFSQGSATICRWAEKLSFPFDRLILHSGAFPPDIDFSGLSEKLHAKEVYMLRGTDDEFINEERKKEQNELIRKLNVEVKQIEFQGKHDIDIQSLKAIIESEPLSKKR</sequence>
<accession>A0A1X7JWI7</accession>